<keyword evidence="1" id="KW-0812">Transmembrane</keyword>
<feature type="transmembrane region" description="Helical" evidence="1">
    <location>
        <begin position="73"/>
        <end position="96"/>
    </location>
</feature>
<reference evidence="2" key="1">
    <citation type="submission" date="2016-08" db="EMBL/GenBank/DDBJ databases">
        <title>Complete Genome Seqeunce of Paenibacillus sp. BIHB 4019 from tea rhizoplane.</title>
        <authorList>
            <person name="Thakur R."/>
            <person name="Swarnkar M.K."/>
            <person name="Gulati A."/>
        </authorList>
    </citation>
    <scope>NUCLEOTIDE SEQUENCE [LARGE SCALE GENOMIC DNA]</scope>
    <source>
        <strain evidence="2">BIHB4019</strain>
    </source>
</reference>
<dbReference type="AlphaFoldDB" id="A0A1B2DFY6"/>
<protein>
    <recommendedName>
        <fullName evidence="3">DUF2834 domain-containing protein</fullName>
    </recommendedName>
</protein>
<proteinExistence type="predicted"/>
<feature type="transmembrane region" description="Helical" evidence="1">
    <location>
        <begin position="44"/>
        <end position="64"/>
    </location>
</feature>
<evidence type="ECO:0000256" key="1">
    <source>
        <dbReference type="SAM" id="Phobius"/>
    </source>
</evidence>
<keyword evidence="1" id="KW-0472">Membrane</keyword>
<dbReference type="InterPro" id="IPR021362">
    <property type="entry name" value="DUF2834"/>
</dbReference>
<organism evidence="2">
    <name type="scientific">Paenibacillus sp. BIHB 4019</name>
    <dbReference type="NCBI Taxonomy" id="1870819"/>
    <lineage>
        <taxon>Bacteria</taxon>
        <taxon>Bacillati</taxon>
        <taxon>Bacillota</taxon>
        <taxon>Bacilli</taxon>
        <taxon>Bacillales</taxon>
        <taxon>Paenibacillaceae</taxon>
        <taxon>Paenibacillus</taxon>
    </lineage>
</organism>
<accession>A0A1B2DFY6</accession>
<sequence length="107" mass="12050">MKYFYGVLSILGLVLPYSQFIPWVVSNGLDLPLLFEAITSTRIGAFAWMDVLVTAIVLVGFILVEGTRKRMKYLWLPIAGTLLVGPSLGLPLFLFLRQLHLEKNILK</sequence>
<dbReference type="EMBL" id="CP016808">
    <property type="protein sequence ID" value="ANY66621.1"/>
    <property type="molecule type" value="Genomic_DNA"/>
</dbReference>
<name>A0A1B2DFY6_9BACL</name>
<keyword evidence="1" id="KW-1133">Transmembrane helix</keyword>
<evidence type="ECO:0000313" key="2">
    <source>
        <dbReference type="EMBL" id="ANY66621.1"/>
    </source>
</evidence>
<dbReference type="RefSeq" id="WP_099517902.1">
    <property type="nucleotide sequence ID" value="NZ_CP016808.1"/>
</dbReference>
<dbReference type="Pfam" id="PF11196">
    <property type="entry name" value="DUF2834"/>
    <property type="match status" value="1"/>
</dbReference>
<evidence type="ECO:0008006" key="3">
    <source>
        <dbReference type="Google" id="ProtNLM"/>
    </source>
</evidence>
<gene>
    <name evidence="2" type="ORF">BBD42_09235</name>
</gene>